<proteinExistence type="predicted"/>
<dbReference type="RefSeq" id="WP_049643102.1">
    <property type="nucleotide sequence ID" value="NZ_LFTY01000002.1"/>
</dbReference>
<evidence type="ECO:0000256" key="1">
    <source>
        <dbReference type="SAM" id="MobiDB-lite"/>
    </source>
</evidence>
<comment type="caution">
    <text evidence="2">The sequence shown here is derived from an EMBL/GenBank/DDBJ whole genome shotgun (WGS) entry which is preliminary data.</text>
</comment>
<accession>A0A0J9E3S5</accession>
<feature type="region of interest" description="Disordered" evidence="1">
    <location>
        <begin position="77"/>
        <end position="97"/>
    </location>
</feature>
<feature type="compositionally biased region" description="Low complexity" evidence="1">
    <location>
        <begin position="33"/>
        <end position="45"/>
    </location>
</feature>
<feature type="compositionally biased region" description="Basic and acidic residues" evidence="1">
    <location>
        <begin position="80"/>
        <end position="97"/>
    </location>
</feature>
<organism evidence="2 3">
    <name type="scientific">Candidatus Rhodobacter oscarellae</name>
    <dbReference type="NCBI Taxonomy" id="1675527"/>
    <lineage>
        <taxon>Bacteria</taxon>
        <taxon>Pseudomonadati</taxon>
        <taxon>Pseudomonadota</taxon>
        <taxon>Alphaproteobacteria</taxon>
        <taxon>Rhodobacterales</taxon>
        <taxon>Rhodobacter group</taxon>
        <taxon>Rhodobacter</taxon>
    </lineage>
</organism>
<sequence length="184" mass="19434">MINAIASPFAQPDTARISAAARREAADNDKPKPATGTPEGPAAAKEASEPNPYVKEASKTAEADNSIKAKIARAVAEGQAEAHAKRNEGFEKSDEARQDLLEQIGDSKTPKEIVVSAEMSARAAREAYGGSEVMRSVTDLQKPGDPAVLTQQDIARAREAAESFDAAKSIYDGAQAQTALELVR</sequence>
<name>A0A0J9E3S5_9RHOB</name>
<protein>
    <submittedName>
        <fullName evidence="2">Uncharacterized protein</fullName>
    </submittedName>
</protein>
<dbReference type="AlphaFoldDB" id="A0A0J9E3S5"/>
<feature type="compositionally biased region" description="Basic and acidic residues" evidence="1">
    <location>
        <begin position="21"/>
        <end position="32"/>
    </location>
</feature>
<reference evidence="2 3" key="1">
    <citation type="submission" date="2015-06" db="EMBL/GenBank/DDBJ databases">
        <title>Draft genome sequence of an Alphaproteobacteria species associated to the Mediterranean sponge Oscarella lobularis.</title>
        <authorList>
            <person name="Jourda C."/>
            <person name="Santini S."/>
            <person name="Claverie J.-M."/>
        </authorList>
    </citation>
    <scope>NUCLEOTIDE SEQUENCE [LARGE SCALE GENOMIC DNA]</scope>
    <source>
        <strain evidence="2">IGS</strain>
    </source>
</reference>
<evidence type="ECO:0000313" key="2">
    <source>
        <dbReference type="EMBL" id="KMW57367.1"/>
    </source>
</evidence>
<dbReference type="Proteomes" id="UP000037178">
    <property type="component" value="Unassembled WGS sequence"/>
</dbReference>
<gene>
    <name evidence="2" type="ORF">AIOL_002330</name>
</gene>
<evidence type="ECO:0000313" key="3">
    <source>
        <dbReference type="Proteomes" id="UP000037178"/>
    </source>
</evidence>
<feature type="region of interest" description="Disordered" evidence="1">
    <location>
        <begin position="1"/>
        <end position="65"/>
    </location>
</feature>
<feature type="compositionally biased region" description="Basic and acidic residues" evidence="1">
    <location>
        <begin position="56"/>
        <end position="65"/>
    </location>
</feature>
<dbReference type="PATRIC" id="fig|1675527.3.peg.2444"/>
<dbReference type="EMBL" id="LFTY01000002">
    <property type="protein sequence ID" value="KMW57367.1"/>
    <property type="molecule type" value="Genomic_DNA"/>
</dbReference>
<keyword evidence="3" id="KW-1185">Reference proteome</keyword>